<feature type="domain" description="Cadherin" evidence="9">
    <location>
        <begin position="281"/>
        <end position="427"/>
    </location>
</feature>
<dbReference type="InterPro" id="IPR002126">
    <property type="entry name" value="Cadherin-like_dom"/>
</dbReference>
<evidence type="ECO:0000256" key="4">
    <source>
        <dbReference type="ARBA" id="ARBA00022837"/>
    </source>
</evidence>
<reference evidence="10 11" key="1">
    <citation type="submission" date="2018-11" db="EMBL/GenBank/DDBJ databases">
        <authorList>
            <consortium name="Pathogen Informatics"/>
        </authorList>
    </citation>
    <scope>NUCLEOTIDE SEQUENCE [LARGE SCALE GENOMIC DNA]</scope>
</reference>
<proteinExistence type="predicted"/>
<comment type="subcellular location">
    <subcellularLocation>
        <location evidence="1">Membrane</location>
        <topology evidence="1">Single-pass membrane protein</topology>
    </subcellularLocation>
</comment>
<dbReference type="SMART" id="SM00112">
    <property type="entry name" value="CA"/>
    <property type="match status" value="3"/>
</dbReference>
<feature type="domain" description="Cadherin" evidence="9">
    <location>
        <begin position="201"/>
        <end position="274"/>
    </location>
</feature>
<keyword evidence="7" id="KW-0325">Glycoprotein</keyword>
<keyword evidence="5" id="KW-1133">Transmembrane helix</keyword>
<dbReference type="PROSITE" id="PS50268">
    <property type="entry name" value="CADHERIN_2"/>
    <property type="match status" value="3"/>
</dbReference>
<dbReference type="CDD" id="cd11304">
    <property type="entry name" value="Cadherin_repeat"/>
    <property type="match status" value="4"/>
</dbReference>
<evidence type="ECO:0000256" key="2">
    <source>
        <dbReference type="ARBA" id="ARBA00022692"/>
    </source>
</evidence>
<keyword evidence="4 8" id="KW-0106">Calcium</keyword>
<accession>A0A3P7M2W5</accession>
<dbReference type="PROSITE" id="PS00232">
    <property type="entry name" value="CADHERIN_1"/>
    <property type="match status" value="1"/>
</dbReference>
<evidence type="ECO:0000259" key="9">
    <source>
        <dbReference type="PROSITE" id="PS50268"/>
    </source>
</evidence>
<evidence type="ECO:0000256" key="6">
    <source>
        <dbReference type="ARBA" id="ARBA00023136"/>
    </source>
</evidence>
<sequence>MPSQTPPHNAFPQFKYGTAKPPLLVLNISEAARVGHYTLRLPLAKDLDAPPFDVQRYEPDKATFPDKTFELKTPKRELQSSGGLGGGMSGQDSLKITGLDLLLIGPLDRETESSYEFQIFAIDGGLSTPLTGTLSVRILVTDANDNAPTFERSTYEKNVKEGETGIEILQEELTDLELRRLGQQMTPDRLAQLQELPNYWFRLDPLTGSIYVHRALDYETKPGFVYYIWAVNPSPPTRDGFDQSPDMSKPSKNSPSTTKVIIHVINLNDENPQITVDYVSNEDVKHKRVMENGDVGFFIALIRVTDADAGYLKGPRRADDPYSLESSSLPFDHTFLSMSDLAGTNDPHGAGQVSCQLISYEANYTLSERPDSLGKEYVLSTRTPLDREAEERQFIEVACSDHGSPPRTSTATVEVEILDQNDCDPEIQVYSIPATRTGRTLQSPLPRSRLAQVLNEFPKSQPTPVDHSLFAAYSAGIPVVPVSILENQLAGVTVVSVRAVDDDAGANGQVSFKIIKEETSFPHVSATSPQDYPTGRYPEAELDFSAPHVHIASDIEATDLFQVTSNLVFQSNPSLL</sequence>
<dbReference type="InterPro" id="IPR020894">
    <property type="entry name" value="Cadherin_CS"/>
</dbReference>
<dbReference type="GO" id="GO:0005886">
    <property type="term" value="C:plasma membrane"/>
    <property type="evidence" value="ECO:0007669"/>
    <property type="project" value="InterPro"/>
</dbReference>
<organism evidence="10 11">
    <name type="scientific">Dibothriocephalus latus</name>
    <name type="common">Fish tapeworm</name>
    <name type="synonym">Diphyllobothrium latum</name>
    <dbReference type="NCBI Taxonomy" id="60516"/>
    <lineage>
        <taxon>Eukaryota</taxon>
        <taxon>Metazoa</taxon>
        <taxon>Spiralia</taxon>
        <taxon>Lophotrochozoa</taxon>
        <taxon>Platyhelminthes</taxon>
        <taxon>Cestoda</taxon>
        <taxon>Eucestoda</taxon>
        <taxon>Diphyllobothriidea</taxon>
        <taxon>Diphyllobothriidae</taxon>
        <taxon>Dibothriocephalus</taxon>
    </lineage>
</organism>
<evidence type="ECO:0000256" key="5">
    <source>
        <dbReference type="ARBA" id="ARBA00022989"/>
    </source>
</evidence>
<keyword evidence="6" id="KW-0472">Membrane</keyword>
<keyword evidence="11" id="KW-1185">Reference proteome</keyword>
<dbReference type="PRINTS" id="PR00205">
    <property type="entry name" value="CADHERIN"/>
</dbReference>
<evidence type="ECO:0000313" key="11">
    <source>
        <dbReference type="Proteomes" id="UP000281553"/>
    </source>
</evidence>
<feature type="domain" description="Cadherin" evidence="9">
    <location>
        <begin position="20"/>
        <end position="150"/>
    </location>
</feature>
<dbReference type="InterPro" id="IPR050174">
    <property type="entry name" value="Protocadherin/Cadherin-CA"/>
</dbReference>
<dbReference type="OrthoDB" id="6252479at2759"/>
<dbReference type="SUPFAM" id="SSF49313">
    <property type="entry name" value="Cadherin-like"/>
    <property type="match status" value="4"/>
</dbReference>
<evidence type="ECO:0000313" key="10">
    <source>
        <dbReference type="EMBL" id="VDN12661.1"/>
    </source>
</evidence>
<gene>
    <name evidence="10" type="ORF">DILT_LOCUS8492</name>
</gene>
<dbReference type="PANTHER" id="PTHR24028:SF146">
    <property type="entry name" value="CADHERIN 96CB, ISOFORM D-RELATED"/>
    <property type="match status" value="1"/>
</dbReference>
<dbReference type="AlphaFoldDB" id="A0A3P7M2W5"/>
<evidence type="ECO:0000256" key="3">
    <source>
        <dbReference type="ARBA" id="ARBA00022737"/>
    </source>
</evidence>
<dbReference type="InterPro" id="IPR015919">
    <property type="entry name" value="Cadherin-like_sf"/>
</dbReference>
<keyword evidence="2" id="KW-0812">Transmembrane</keyword>
<evidence type="ECO:0000256" key="1">
    <source>
        <dbReference type="ARBA" id="ARBA00004167"/>
    </source>
</evidence>
<evidence type="ECO:0000256" key="7">
    <source>
        <dbReference type="ARBA" id="ARBA00023180"/>
    </source>
</evidence>
<dbReference type="EMBL" id="UYRU01054453">
    <property type="protein sequence ID" value="VDN12661.1"/>
    <property type="molecule type" value="Genomic_DNA"/>
</dbReference>
<dbReference type="Gene3D" id="2.60.40.60">
    <property type="entry name" value="Cadherins"/>
    <property type="match status" value="4"/>
</dbReference>
<dbReference type="PANTHER" id="PTHR24028">
    <property type="entry name" value="CADHERIN-87A"/>
    <property type="match status" value="1"/>
</dbReference>
<dbReference type="GO" id="GO:0007156">
    <property type="term" value="P:homophilic cell adhesion via plasma membrane adhesion molecules"/>
    <property type="evidence" value="ECO:0007669"/>
    <property type="project" value="InterPro"/>
</dbReference>
<dbReference type="Proteomes" id="UP000281553">
    <property type="component" value="Unassembled WGS sequence"/>
</dbReference>
<evidence type="ECO:0000256" key="8">
    <source>
        <dbReference type="PROSITE-ProRule" id="PRU00043"/>
    </source>
</evidence>
<dbReference type="GO" id="GO:0005509">
    <property type="term" value="F:calcium ion binding"/>
    <property type="evidence" value="ECO:0007669"/>
    <property type="project" value="UniProtKB-UniRule"/>
</dbReference>
<keyword evidence="3" id="KW-0677">Repeat</keyword>
<protein>
    <recommendedName>
        <fullName evidence="9">Cadherin domain-containing protein</fullName>
    </recommendedName>
</protein>
<name>A0A3P7M2W5_DIBLA</name>